<feature type="domain" description="TGF-beta family profile" evidence="7">
    <location>
        <begin position="14"/>
        <end position="126"/>
    </location>
</feature>
<comment type="subcellular location">
    <subcellularLocation>
        <location evidence="1">Secreted</location>
    </subcellularLocation>
</comment>
<proteinExistence type="inferred from homology"/>
<evidence type="ECO:0000256" key="2">
    <source>
        <dbReference type="ARBA" id="ARBA00006656"/>
    </source>
</evidence>
<comment type="similarity">
    <text evidence="2 6">Belongs to the TGF-beta family.</text>
</comment>
<keyword evidence="5" id="KW-1015">Disulfide bond</keyword>
<evidence type="ECO:0000256" key="4">
    <source>
        <dbReference type="ARBA" id="ARBA00023030"/>
    </source>
</evidence>
<dbReference type="SUPFAM" id="SSF57501">
    <property type="entry name" value="Cystine-knot cytokines"/>
    <property type="match status" value="1"/>
</dbReference>
<reference evidence="8 9" key="1">
    <citation type="journal article" date="2007" name="Science">
        <title>Sea anemone genome reveals ancestral eumetazoan gene repertoire and genomic organization.</title>
        <authorList>
            <person name="Putnam N.H."/>
            <person name="Srivastava M."/>
            <person name="Hellsten U."/>
            <person name="Dirks B."/>
            <person name="Chapman J."/>
            <person name="Salamov A."/>
            <person name="Terry A."/>
            <person name="Shapiro H."/>
            <person name="Lindquist E."/>
            <person name="Kapitonov V.V."/>
            <person name="Jurka J."/>
            <person name="Genikhovich G."/>
            <person name="Grigoriev I.V."/>
            <person name="Lucas S.M."/>
            <person name="Steele R.E."/>
            <person name="Finnerty J.R."/>
            <person name="Technau U."/>
            <person name="Martindale M.Q."/>
            <person name="Rokhsar D.S."/>
        </authorList>
    </citation>
    <scope>NUCLEOTIDE SEQUENCE [LARGE SCALE GENOMIC DNA]</scope>
    <source>
        <strain evidence="9">CH2 X CH6</strain>
    </source>
</reference>
<dbReference type="PANTHER" id="PTHR11848">
    <property type="entry name" value="TGF-BETA FAMILY"/>
    <property type="match status" value="1"/>
</dbReference>
<feature type="non-terminal residue" evidence="8">
    <location>
        <position position="1"/>
    </location>
</feature>
<dbReference type="OMA" id="AGECMIS"/>
<gene>
    <name evidence="8" type="ORF">NEMVEDRAFT_v1g124360</name>
</gene>
<evidence type="ECO:0000256" key="5">
    <source>
        <dbReference type="ARBA" id="ARBA00023157"/>
    </source>
</evidence>
<evidence type="ECO:0000256" key="1">
    <source>
        <dbReference type="ARBA" id="ARBA00004613"/>
    </source>
</evidence>
<evidence type="ECO:0000313" key="9">
    <source>
        <dbReference type="Proteomes" id="UP000001593"/>
    </source>
</evidence>
<dbReference type="Proteomes" id="UP000001593">
    <property type="component" value="Unassembled WGS sequence"/>
</dbReference>
<dbReference type="eggNOG" id="KOG3900">
    <property type="taxonomic scope" value="Eukaryota"/>
</dbReference>
<dbReference type="PhylomeDB" id="A7SN19"/>
<dbReference type="Gene3D" id="2.10.90.10">
    <property type="entry name" value="Cystine-knot cytokines"/>
    <property type="match status" value="1"/>
</dbReference>
<keyword evidence="4 6" id="KW-0339">Growth factor</keyword>
<evidence type="ECO:0000259" key="7">
    <source>
        <dbReference type="PROSITE" id="PS51362"/>
    </source>
</evidence>
<evidence type="ECO:0000256" key="3">
    <source>
        <dbReference type="ARBA" id="ARBA00022525"/>
    </source>
</evidence>
<dbReference type="GO" id="GO:0005576">
    <property type="term" value="C:extracellular region"/>
    <property type="evidence" value="ECO:0007669"/>
    <property type="project" value="UniProtKB-SubCell"/>
</dbReference>
<name>A7SN19_NEMVE</name>
<dbReference type="PRINTS" id="PR00669">
    <property type="entry name" value="INHIBINA"/>
</dbReference>
<protein>
    <recommendedName>
        <fullName evidence="7">TGF-beta family profile domain-containing protein</fullName>
    </recommendedName>
</protein>
<dbReference type="InterPro" id="IPR015615">
    <property type="entry name" value="TGF-beta-rel"/>
</dbReference>
<sequence>PFITLGLGETRKQRKKRAIHCSPGMRECCRQEFYVSFEEMGWDNWILVPRGFNANYCTGSCYGHILPVYHHTEVIQKVALLRKQRELSPCCAPTKMFDLSLLYYDKDENLFQENVSNMVVEECGCS</sequence>
<organism evidence="8 9">
    <name type="scientific">Nematostella vectensis</name>
    <name type="common">Starlet sea anemone</name>
    <dbReference type="NCBI Taxonomy" id="45351"/>
    <lineage>
        <taxon>Eukaryota</taxon>
        <taxon>Metazoa</taxon>
        <taxon>Cnidaria</taxon>
        <taxon>Anthozoa</taxon>
        <taxon>Hexacorallia</taxon>
        <taxon>Actiniaria</taxon>
        <taxon>Edwardsiidae</taxon>
        <taxon>Nematostella</taxon>
    </lineage>
</organism>
<evidence type="ECO:0000256" key="6">
    <source>
        <dbReference type="RuleBase" id="RU000354"/>
    </source>
</evidence>
<dbReference type="CDD" id="cd13752">
    <property type="entry name" value="TGF_beta_INHB"/>
    <property type="match status" value="1"/>
</dbReference>
<dbReference type="InterPro" id="IPR001839">
    <property type="entry name" value="TGF-b_C"/>
</dbReference>
<dbReference type="SMART" id="SM00204">
    <property type="entry name" value="TGFB"/>
    <property type="match status" value="1"/>
</dbReference>
<dbReference type="PROSITE" id="PS51362">
    <property type="entry name" value="TGF_BETA_2"/>
    <property type="match status" value="1"/>
</dbReference>
<dbReference type="InterPro" id="IPR017948">
    <property type="entry name" value="TGFb_CS"/>
</dbReference>
<dbReference type="PROSITE" id="PS00250">
    <property type="entry name" value="TGF_BETA_1"/>
    <property type="match status" value="1"/>
</dbReference>
<dbReference type="InterPro" id="IPR029034">
    <property type="entry name" value="Cystine-knot_cytokine"/>
</dbReference>
<evidence type="ECO:0000313" key="8">
    <source>
        <dbReference type="EMBL" id="EDO34888.1"/>
    </source>
</evidence>
<keyword evidence="3" id="KW-0964">Secreted</keyword>
<dbReference type="HOGENOM" id="CLU_020515_9_2_1"/>
<dbReference type="EMBL" id="DS469716">
    <property type="protein sequence ID" value="EDO34888.1"/>
    <property type="molecule type" value="Genomic_DNA"/>
</dbReference>
<dbReference type="InParanoid" id="A7SN19"/>
<dbReference type="Pfam" id="PF00019">
    <property type="entry name" value="TGF_beta"/>
    <property type="match status" value="1"/>
</dbReference>
<dbReference type="AlphaFoldDB" id="A7SN19"/>
<dbReference type="GO" id="GO:0008083">
    <property type="term" value="F:growth factor activity"/>
    <property type="evidence" value="ECO:0007669"/>
    <property type="project" value="UniProtKB-KW"/>
</dbReference>
<dbReference type="PANTHER" id="PTHR11848:SF298">
    <property type="entry name" value="DAWDLE, ISOFORM A"/>
    <property type="match status" value="1"/>
</dbReference>
<dbReference type="STRING" id="45351.A7SN19"/>
<keyword evidence="9" id="KW-1185">Reference proteome</keyword>
<accession>A7SN19</accession>